<sequence>MGSGNSRMGIRPSRVRANRNNCANLFSSLVCGGSSSQNICQREDYPDETPLNPAKHHDPVVNEIIYSAEESSVVSEEGTRCTPFNNETGPFSQSSLTASERIFTRDDLRSLESSQGEYLSESRELVPPYQVSQDYSHDESCRNRNRTEASTSFKEQSSSNPVSVNVSSNNNVVNGNENSENKVVPQICPEIVHPNGLSSQVVGGSYDDAVPNENHMGEVAAFLNPDSDIVPHSFDVSVGLHSLENETVHEVSPSGLGYMVSSEDLEGADGSVLQVDVLSISSNIFSSGNGDASSREATRNSRRLFWDAFAGRSSRRFADSSTIVFSTDNVNDTVSRDRWLLDFSSDLYDDGMGSDSRYLGSRIHNFHERRQRSRSEVWERLRSALDDGGHRMTSCPTGLHPDGTCSCESFLTTEESSTRASISRIVMVAEALFEVLDEIHRQPVPLSLSMMSLPAPESLVDSFPLKSHKKADKAVGGDDTDQCYICLADYDEGEEIRVLPCHHEYHMSCVDKWLKEIHGVCPLCRGDVRQGHREIPNVVNPESVLS</sequence>
<evidence type="ECO:0000313" key="11">
    <source>
        <dbReference type="EMBL" id="KAJ8753241.1"/>
    </source>
</evidence>
<feature type="domain" description="RING-type" evidence="10">
    <location>
        <begin position="483"/>
        <end position="525"/>
    </location>
</feature>
<dbReference type="Proteomes" id="UP001159364">
    <property type="component" value="Linkage Group LG10"/>
</dbReference>
<evidence type="ECO:0000256" key="4">
    <source>
        <dbReference type="ARBA" id="ARBA00022771"/>
    </source>
</evidence>
<organism evidence="11 12">
    <name type="scientific">Erythroxylum novogranatense</name>
    <dbReference type="NCBI Taxonomy" id="1862640"/>
    <lineage>
        <taxon>Eukaryota</taxon>
        <taxon>Viridiplantae</taxon>
        <taxon>Streptophyta</taxon>
        <taxon>Embryophyta</taxon>
        <taxon>Tracheophyta</taxon>
        <taxon>Spermatophyta</taxon>
        <taxon>Magnoliopsida</taxon>
        <taxon>eudicotyledons</taxon>
        <taxon>Gunneridae</taxon>
        <taxon>Pentapetalae</taxon>
        <taxon>rosids</taxon>
        <taxon>fabids</taxon>
        <taxon>Malpighiales</taxon>
        <taxon>Erythroxylaceae</taxon>
        <taxon>Erythroxylum</taxon>
    </lineage>
</organism>
<dbReference type="AlphaFoldDB" id="A0AAV8SMK0"/>
<keyword evidence="7" id="KW-0472">Membrane</keyword>
<keyword evidence="12" id="KW-1185">Reference proteome</keyword>
<dbReference type="PANTHER" id="PTHR47168:SF1">
    <property type="entry name" value="OS02G0798600 PROTEIN"/>
    <property type="match status" value="1"/>
</dbReference>
<dbReference type="InterPro" id="IPR051653">
    <property type="entry name" value="E3_ligase_sorting_rcpt"/>
</dbReference>
<reference evidence="11 12" key="1">
    <citation type="submission" date="2021-09" db="EMBL/GenBank/DDBJ databases">
        <title>Genomic insights and catalytic innovation underlie evolution of tropane alkaloids biosynthesis.</title>
        <authorList>
            <person name="Wang Y.-J."/>
            <person name="Tian T."/>
            <person name="Huang J.-P."/>
            <person name="Huang S.-X."/>
        </authorList>
    </citation>
    <scope>NUCLEOTIDE SEQUENCE [LARGE SCALE GENOMIC DNA]</scope>
    <source>
        <strain evidence="11">KIB-2018</strain>
        <tissue evidence="11">Leaf</tissue>
    </source>
</reference>
<dbReference type="Gene3D" id="3.30.40.10">
    <property type="entry name" value="Zinc/RING finger domain, C3HC4 (zinc finger)"/>
    <property type="match status" value="1"/>
</dbReference>
<dbReference type="Pfam" id="PF13639">
    <property type="entry name" value="zf-RING_2"/>
    <property type="match status" value="1"/>
</dbReference>
<protein>
    <recommendedName>
        <fullName evidence="10">RING-type domain-containing protein</fullName>
    </recommendedName>
</protein>
<keyword evidence="3" id="KW-0479">Metal-binding</keyword>
<evidence type="ECO:0000256" key="1">
    <source>
        <dbReference type="ARBA" id="ARBA00004167"/>
    </source>
</evidence>
<dbReference type="GO" id="GO:0016020">
    <property type="term" value="C:membrane"/>
    <property type="evidence" value="ECO:0007669"/>
    <property type="project" value="UniProtKB-SubCell"/>
</dbReference>
<dbReference type="InterPro" id="IPR001841">
    <property type="entry name" value="Znf_RING"/>
</dbReference>
<feature type="compositionally biased region" description="Basic and acidic residues" evidence="9">
    <location>
        <begin position="135"/>
        <end position="147"/>
    </location>
</feature>
<keyword evidence="2" id="KW-0812">Transmembrane</keyword>
<dbReference type="PROSITE" id="PS50089">
    <property type="entry name" value="ZF_RING_2"/>
    <property type="match status" value="1"/>
</dbReference>
<evidence type="ECO:0000256" key="9">
    <source>
        <dbReference type="SAM" id="MobiDB-lite"/>
    </source>
</evidence>
<evidence type="ECO:0000256" key="3">
    <source>
        <dbReference type="ARBA" id="ARBA00022723"/>
    </source>
</evidence>
<dbReference type="GO" id="GO:0008270">
    <property type="term" value="F:zinc ion binding"/>
    <property type="evidence" value="ECO:0007669"/>
    <property type="project" value="UniProtKB-KW"/>
</dbReference>
<feature type="region of interest" description="Disordered" evidence="9">
    <location>
        <begin position="79"/>
        <end position="98"/>
    </location>
</feature>
<dbReference type="PANTHER" id="PTHR47168">
    <property type="entry name" value="RING ZINC FINGER DOMAIN SUPERFAMILY PROTEIN-RELATED"/>
    <property type="match status" value="1"/>
</dbReference>
<dbReference type="InterPro" id="IPR013083">
    <property type="entry name" value="Znf_RING/FYVE/PHD"/>
</dbReference>
<keyword evidence="6" id="KW-1133">Transmembrane helix</keyword>
<name>A0AAV8SMK0_9ROSI</name>
<keyword evidence="4 8" id="KW-0863">Zinc-finger</keyword>
<proteinExistence type="predicted"/>
<dbReference type="SUPFAM" id="SSF57850">
    <property type="entry name" value="RING/U-box"/>
    <property type="match status" value="1"/>
</dbReference>
<gene>
    <name evidence="11" type="ORF">K2173_017854</name>
</gene>
<feature type="compositionally biased region" description="Polar residues" evidence="9">
    <location>
        <begin position="82"/>
        <end position="98"/>
    </location>
</feature>
<evidence type="ECO:0000256" key="7">
    <source>
        <dbReference type="ARBA" id="ARBA00023136"/>
    </source>
</evidence>
<dbReference type="SMART" id="SM00184">
    <property type="entry name" value="RING"/>
    <property type="match status" value="1"/>
</dbReference>
<evidence type="ECO:0000256" key="2">
    <source>
        <dbReference type="ARBA" id="ARBA00022692"/>
    </source>
</evidence>
<evidence type="ECO:0000313" key="12">
    <source>
        <dbReference type="Proteomes" id="UP001159364"/>
    </source>
</evidence>
<dbReference type="FunFam" id="3.30.40.10:FF:000388">
    <property type="entry name" value="Putative RING zinc finger domain superfamily protein"/>
    <property type="match status" value="1"/>
</dbReference>
<comment type="subcellular location">
    <subcellularLocation>
        <location evidence="1">Membrane</location>
        <topology evidence="1">Single-pass membrane protein</topology>
    </subcellularLocation>
</comment>
<evidence type="ECO:0000256" key="6">
    <source>
        <dbReference type="ARBA" id="ARBA00022989"/>
    </source>
</evidence>
<evidence type="ECO:0000256" key="8">
    <source>
        <dbReference type="PROSITE-ProRule" id="PRU00175"/>
    </source>
</evidence>
<keyword evidence="5" id="KW-0862">Zinc</keyword>
<feature type="compositionally biased region" description="Low complexity" evidence="9">
    <location>
        <begin position="157"/>
        <end position="178"/>
    </location>
</feature>
<accession>A0AAV8SMK0</accession>
<feature type="region of interest" description="Disordered" evidence="9">
    <location>
        <begin position="113"/>
        <end position="178"/>
    </location>
</feature>
<comment type="caution">
    <text evidence="11">The sequence shown here is derived from an EMBL/GenBank/DDBJ whole genome shotgun (WGS) entry which is preliminary data.</text>
</comment>
<evidence type="ECO:0000259" key="10">
    <source>
        <dbReference type="PROSITE" id="PS50089"/>
    </source>
</evidence>
<evidence type="ECO:0000256" key="5">
    <source>
        <dbReference type="ARBA" id="ARBA00022833"/>
    </source>
</evidence>
<dbReference type="EMBL" id="JAIWQS010000010">
    <property type="protein sequence ID" value="KAJ8753241.1"/>
    <property type="molecule type" value="Genomic_DNA"/>
</dbReference>